<evidence type="ECO:0000259" key="1">
    <source>
        <dbReference type="Pfam" id="PF04233"/>
    </source>
</evidence>
<dbReference type="RefSeq" id="WP_161432241.1">
    <property type="nucleotide sequence ID" value="NZ_WUTT01000001.1"/>
</dbReference>
<dbReference type="Pfam" id="PF04233">
    <property type="entry name" value="Phage_Mu_F"/>
    <property type="match status" value="1"/>
</dbReference>
<dbReference type="EMBL" id="WUTT01000001">
    <property type="protein sequence ID" value="NAW35006.1"/>
    <property type="molecule type" value="Genomic_DNA"/>
</dbReference>
<organism evidence="2 3">
    <name type="scientific">Halomonas alimentaria</name>
    <dbReference type="NCBI Taxonomy" id="147248"/>
    <lineage>
        <taxon>Bacteria</taxon>
        <taxon>Pseudomonadati</taxon>
        <taxon>Pseudomonadota</taxon>
        <taxon>Gammaproteobacteria</taxon>
        <taxon>Oceanospirillales</taxon>
        <taxon>Halomonadaceae</taxon>
        <taxon>Halomonas</taxon>
    </lineage>
</organism>
<dbReference type="OrthoDB" id="8614104at2"/>
<dbReference type="AlphaFoldDB" id="A0A7X4W8J4"/>
<keyword evidence="3" id="KW-1185">Reference proteome</keyword>
<evidence type="ECO:0000313" key="2">
    <source>
        <dbReference type="EMBL" id="NAW35006.1"/>
    </source>
</evidence>
<proteinExistence type="predicted"/>
<dbReference type="InterPro" id="IPR006528">
    <property type="entry name" value="Phage_head_morphogenesis_dom"/>
</dbReference>
<accession>A0A7X4W8J4</accession>
<name>A0A7X4W8J4_9GAMM</name>
<comment type="caution">
    <text evidence="2">The sequence shown here is derived from an EMBL/GenBank/DDBJ whole genome shotgun (WGS) entry which is preliminary data.</text>
</comment>
<protein>
    <recommendedName>
        <fullName evidence="1">Phage head morphogenesis domain-containing protein</fullName>
    </recommendedName>
</protein>
<sequence>MSEKILDALVRHGANLHRLSSGVINDVIEQLDRSAAEMVSELRGRLESLTPAEASAFAAGRITTSRLRGIDNLIKDFIDTFGANLNDVFMPAAKELIENEVGYTADVLARAGIEGDAPQVSGVWSAALATPVAGSTIREMLDETPRTLDKRVRSAIRQGLADGQSASDIATAIRGTAALRRKDGVVQSTRNAVDRDVRTARTHLASQANAEVYQALGVRKVAWTSTLDGRTCKTCANLDGKVFEVGKPHPQPPAHPNCRCFYRPQTPGDDGGERPYVKARKIKGEFRSIGRMTKRQRREAALEVGQVSASTKFPEWFARQDRAFQLDWLGPKRYELYRKGGYSLDRFVDPRGAELTIDQLRQKDRETFDRLFSA</sequence>
<gene>
    <name evidence="2" type="ORF">GRB96_11330</name>
</gene>
<feature type="domain" description="Phage head morphogenesis" evidence="1">
    <location>
        <begin position="151"/>
        <end position="261"/>
    </location>
</feature>
<dbReference type="NCBIfam" id="TIGR01641">
    <property type="entry name" value="phageSPP1_gp7"/>
    <property type="match status" value="1"/>
</dbReference>
<evidence type="ECO:0000313" key="3">
    <source>
        <dbReference type="Proteomes" id="UP000487929"/>
    </source>
</evidence>
<dbReference type="Proteomes" id="UP000487929">
    <property type="component" value="Unassembled WGS sequence"/>
</dbReference>
<reference evidence="2 3" key="1">
    <citation type="submission" date="2019-12" db="EMBL/GenBank/DDBJ databases">
        <title>Draft genome sequencing of Halomonas alimentaria DSM 15356.</title>
        <authorList>
            <person name="Pandiyan K."/>
            <person name="Kushwaha P."/>
            <person name="Gowdham M."/>
            <person name="Chakdar H."/>
            <person name="Singh A."/>
            <person name="Kumar M."/>
            <person name="Saxena A.K."/>
        </authorList>
    </citation>
    <scope>NUCLEOTIDE SEQUENCE [LARGE SCALE GENOMIC DNA]</scope>
    <source>
        <strain evidence="2 3">DSM 15356</strain>
    </source>
</reference>